<organism evidence="2">
    <name type="scientific">Acerihabitans sp. KWT182</name>
    <dbReference type="NCBI Taxonomy" id="3157919"/>
    <lineage>
        <taxon>Bacteria</taxon>
        <taxon>Pseudomonadati</taxon>
        <taxon>Pseudomonadota</taxon>
        <taxon>Gammaproteobacteria</taxon>
        <taxon>Enterobacterales</taxon>
        <taxon>Pectobacteriaceae</taxon>
        <taxon>Acerihabitans</taxon>
    </lineage>
</organism>
<feature type="domain" description="GGDEF" evidence="1">
    <location>
        <begin position="1"/>
        <end position="73"/>
    </location>
</feature>
<gene>
    <name evidence="2" type="ORF">ABK905_17390</name>
</gene>
<accession>A0AAU7Q642</accession>
<dbReference type="AlphaFoldDB" id="A0AAU7Q642"/>
<dbReference type="EMBL" id="CP157947">
    <property type="protein sequence ID" value="XBS68474.1"/>
    <property type="molecule type" value="Genomic_DNA"/>
</dbReference>
<dbReference type="PROSITE" id="PS50887">
    <property type="entry name" value="GGDEF"/>
    <property type="match status" value="1"/>
</dbReference>
<protein>
    <submittedName>
        <fullName evidence="2">Diguanylate cyclase</fullName>
        <ecNumber evidence="2">2.7.7.65</ecNumber>
    </submittedName>
</protein>
<dbReference type="Gene3D" id="3.30.70.270">
    <property type="match status" value="1"/>
</dbReference>
<dbReference type="InterPro" id="IPR052163">
    <property type="entry name" value="DGC-Regulatory_Protein"/>
</dbReference>
<dbReference type="EC" id="2.7.7.65" evidence="2"/>
<dbReference type="PANTHER" id="PTHR46663:SF2">
    <property type="entry name" value="GGDEF DOMAIN-CONTAINING PROTEIN"/>
    <property type="match status" value="1"/>
</dbReference>
<dbReference type="InterPro" id="IPR000160">
    <property type="entry name" value="GGDEF_dom"/>
</dbReference>
<dbReference type="Pfam" id="PF00990">
    <property type="entry name" value="GGDEF"/>
    <property type="match status" value="1"/>
</dbReference>
<proteinExistence type="predicted"/>
<sequence>MFSSAPCWKKLKSAVNEGFILDRLKERVYISLSIGVAHYPINGTTFSDVLKCADTALYEAKSRGGDDYIFYQEIEYSKMGGRAYQ</sequence>
<dbReference type="InterPro" id="IPR029787">
    <property type="entry name" value="Nucleotide_cyclase"/>
</dbReference>
<dbReference type="SUPFAM" id="SSF55073">
    <property type="entry name" value="Nucleotide cyclase"/>
    <property type="match status" value="1"/>
</dbReference>
<evidence type="ECO:0000259" key="1">
    <source>
        <dbReference type="PROSITE" id="PS50887"/>
    </source>
</evidence>
<dbReference type="GO" id="GO:0052621">
    <property type="term" value="F:diguanylate cyclase activity"/>
    <property type="evidence" value="ECO:0007669"/>
    <property type="project" value="UniProtKB-EC"/>
</dbReference>
<reference evidence="2" key="1">
    <citation type="submission" date="2024-06" db="EMBL/GenBank/DDBJ databases">
        <authorList>
            <person name="Coelho C."/>
            <person name="Bento M."/>
            <person name="Garcia E."/>
            <person name="Camelo A."/>
            <person name="Brandao I."/>
            <person name="Espirito Santo C."/>
            <person name="Trovao J."/>
            <person name="Verissimo A."/>
            <person name="Costa J."/>
            <person name="Tiago I."/>
        </authorList>
    </citation>
    <scope>NUCLEOTIDE SEQUENCE</scope>
    <source>
        <strain evidence="2">KWT182</strain>
    </source>
</reference>
<dbReference type="InterPro" id="IPR043128">
    <property type="entry name" value="Rev_trsase/Diguanyl_cyclase"/>
</dbReference>
<keyword evidence="2" id="KW-0548">Nucleotidyltransferase</keyword>
<dbReference type="PANTHER" id="PTHR46663">
    <property type="entry name" value="DIGUANYLATE CYCLASE DGCT-RELATED"/>
    <property type="match status" value="1"/>
</dbReference>
<evidence type="ECO:0000313" key="2">
    <source>
        <dbReference type="EMBL" id="XBS68474.1"/>
    </source>
</evidence>
<name>A0AAU7Q642_9GAMM</name>
<keyword evidence="2" id="KW-0808">Transferase</keyword>